<dbReference type="SUPFAM" id="SSF55874">
    <property type="entry name" value="ATPase domain of HSP90 chaperone/DNA topoisomerase II/histidine kinase"/>
    <property type="match status" value="1"/>
</dbReference>
<feature type="domain" description="PAS" evidence="2">
    <location>
        <begin position="110"/>
        <end position="180"/>
    </location>
</feature>
<evidence type="ECO:0000313" key="3">
    <source>
        <dbReference type="EMBL" id="MBX0304307.1"/>
    </source>
</evidence>
<dbReference type="PRINTS" id="PR00344">
    <property type="entry name" value="BCTRLSENSOR"/>
</dbReference>
<dbReference type="InterPro" id="IPR036890">
    <property type="entry name" value="HATPase_C_sf"/>
</dbReference>
<dbReference type="InterPro" id="IPR013656">
    <property type="entry name" value="PAS_4"/>
</dbReference>
<dbReference type="PANTHER" id="PTHR43065">
    <property type="entry name" value="SENSOR HISTIDINE KINASE"/>
    <property type="match status" value="1"/>
</dbReference>
<name>A0A8J7YF24_9EURY</name>
<dbReference type="RefSeq" id="WP_220588526.1">
    <property type="nucleotide sequence ID" value="NZ_RKLQ01000002.1"/>
</dbReference>
<dbReference type="AlphaFoldDB" id="A0A8J7YF24"/>
<dbReference type="SMART" id="SM00387">
    <property type="entry name" value="HATPase_c"/>
    <property type="match status" value="1"/>
</dbReference>
<dbReference type="InterPro" id="IPR035965">
    <property type="entry name" value="PAS-like_dom_sf"/>
</dbReference>
<dbReference type="SUPFAM" id="SSF55785">
    <property type="entry name" value="PYP-like sensor domain (PAS domain)"/>
    <property type="match status" value="2"/>
</dbReference>
<accession>A0A8J7YF24</accession>
<keyword evidence="4" id="KW-1185">Reference proteome</keyword>
<dbReference type="Proteomes" id="UP000783863">
    <property type="component" value="Unassembled WGS sequence"/>
</dbReference>
<gene>
    <name evidence="3" type="ORF">EGD98_11575</name>
</gene>
<evidence type="ECO:0000313" key="4">
    <source>
        <dbReference type="Proteomes" id="UP000783863"/>
    </source>
</evidence>
<evidence type="ECO:0000259" key="1">
    <source>
        <dbReference type="PROSITE" id="PS50109"/>
    </source>
</evidence>
<reference evidence="3" key="1">
    <citation type="submission" date="2021-06" db="EMBL/GenBank/DDBJ databases">
        <title>Halomicroarcula sp. F24A a new haloarchaeum isolated from saline soil.</title>
        <authorList>
            <person name="Duran-Viseras A."/>
            <person name="Sanchez-Porro C."/>
            <person name="Ventosa A."/>
        </authorList>
    </citation>
    <scope>NUCLEOTIDE SEQUENCE</scope>
    <source>
        <strain evidence="3">F24A</strain>
    </source>
</reference>
<organism evidence="3 4">
    <name type="scientific">Haloarcula salinisoli</name>
    <dbReference type="NCBI Taxonomy" id="2487746"/>
    <lineage>
        <taxon>Archaea</taxon>
        <taxon>Methanobacteriati</taxon>
        <taxon>Methanobacteriota</taxon>
        <taxon>Stenosarchaea group</taxon>
        <taxon>Halobacteria</taxon>
        <taxon>Halobacteriales</taxon>
        <taxon>Haloarculaceae</taxon>
        <taxon>Haloarcula</taxon>
    </lineage>
</organism>
<dbReference type="CDD" id="cd00130">
    <property type="entry name" value="PAS"/>
    <property type="match status" value="2"/>
</dbReference>
<dbReference type="GO" id="GO:0016772">
    <property type="term" value="F:transferase activity, transferring phosphorus-containing groups"/>
    <property type="evidence" value="ECO:0007669"/>
    <property type="project" value="InterPro"/>
</dbReference>
<protein>
    <submittedName>
        <fullName evidence="3">PAS domain-containing protein</fullName>
    </submittedName>
</protein>
<comment type="caution">
    <text evidence="3">The sequence shown here is derived from an EMBL/GenBank/DDBJ whole genome shotgun (WGS) entry which is preliminary data.</text>
</comment>
<dbReference type="Gene3D" id="3.30.565.10">
    <property type="entry name" value="Histidine kinase-like ATPase, C-terminal domain"/>
    <property type="match status" value="1"/>
</dbReference>
<evidence type="ECO:0000259" key="2">
    <source>
        <dbReference type="PROSITE" id="PS50112"/>
    </source>
</evidence>
<dbReference type="InterPro" id="IPR005467">
    <property type="entry name" value="His_kinase_dom"/>
</dbReference>
<dbReference type="CDD" id="cd00075">
    <property type="entry name" value="HATPase"/>
    <property type="match status" value="1"/>
</dbReference>
<dbReference type="InterPro" id="IPR004358">
    <property type="entry name" value="Sig_transdc_His_kin-like_C"/>
</dbReference>
<dbReference type="Gene3D" id="3.30.450.20">
    <property type="entry name" value="PAS domain"/>
    <property type="match status" value="2"/>
</dbReference>
<dbReference type="PROSITE" id="PS50109">
    <property type="entry name" value="HIS_KIN"/>
    <property type="match status" value="1"/>
</dbReference>
<dbReference type="InterPro" id="IPR000014">
    <property type="entry name" value="PAS"/>
</dbReference>
<sequence length="467" mass="50905">MFFLDEDLRITRIAGTLAEWLDQGHEALLGEPVTAVVAEADVGALQTALSQVIDTQTSQTVTCRFEVAGETIPVRIELAPVAPESTLGTVIGTVHRETIPEERPSAQLVRLRNFIELLDDAAVVYELVDGEPLVQAVNSAFEGTFGYQPEFIVGESLNDYIVPAEYQTEAARFDEQVADGNVTTELVRRQTTNGVQEFSYRGLPIDRTEGHLYGLAIYADMTETQHARQHLHVLHRVLRHNVRNDLTVILGMAEQIADKGTTTEVTDAASRIISHAEDLAGVSEKARMAENMLGESPSDTIVEIGGVATEVVADARRKWHDATIETDIETPVPVSTGLEIRDALENLVENAVTHNTGSPTVRVSTRTETPIHATTRATGQNVVITIEDDGPGIPEYEQAVIFDGADVTQLKHGSGLGLWVVRWIVESADGTVSYDRSDGWTTITLRLPLATDVGDTHENGQVNSDSR</sequence>
<dbReference type="Pfam" id="PF08448">
    <property type="entry name" value="PAS_4"/>
    <property type="match status" value="2"/>
</dbReference>
<proteinExistence type="predicted"/>
<dbReference type="Pfam" id="PF02518">
    <property type="entry name" value="HATPase_c"/>
    <property type="match status" value="1"/>
</dbReference>
<dbReference type="NCBIfam" id="TIGR00229">
    <property type="entry name" value="sensory_box"/>
    <property type="match status" value="1"/>
</dbReference>
<dbReference type="InterPro" id="IPR003594">
    <property type="entry name" value="HATPase_dom"/>
</dbReference>
<dbReference type="EMBL" id="RKLQ01000002">
    <property type="protein sequence ID" value="MBX0304307.1"/>
    <property type="molecule type" value="Genomic_DNA"/>
</dbReference>
<dbReference type="PROSITE" id="PS50112">
    <property type="entry name" value="PAS"/>
    <property type="match status" value="1"/>
</dbReference>
<feature type="domain" description="Histidine kinase" evidence="1">
    <location>
        <begin position="237"/>
        <end position="451"/>
    </location>
</feature>